<sequence length="46" mass="5145">MGQVVRGAPYRARQNGRSNRFGWFMLVVAVNLVLWTGVIALIVRAT</sequence>
<gene>
    <name evidence="2" type="ORF">J2800_001368</name>
</gene>
<accession>A0ABU1MX55</accession>
<dbReference type="RefSeq" id="WP_156402244.1">
    <property type="nucleotide sequence ID" value="NZ_JAVDRL010000003.1"/>
</dbReference>
<keyword evidence="3" id="KW-1185">Reference proteome</keyword>
<dbReference type="Proteomes" id="UP001262754">
    <property type="component" value="Unassembled WGS sequence"/>
</dbReference>
<comment type="caution">
    <text evidence="2">The sequence shown here is derived from an EMBL/GenBank/DDBJ whole genome shotgun (WGS) entry which is preliminary data.</text>
</comment>
<feature type="transmembrane region" description="Helical" evidence="1">
    <location>
        <begin position="21"/>
        <end position="43"/>
    </location>
</feature>
<protein>
    <submittedName>
        <fullName evidence="2">Uncharacterized protein</fullName>
    </submittedName>
</protein>
<reference evidence="2 3" key="1">
    <citation type="submission" date="2023-07" db="EMBL/GenBank/DDBJ databases">
        <title>Sorghum-associated microbial communities from plants grown in Nebraska, USA.</title>
        <authorList>
            <person name="Schachtman D."/>
        </authorList>
    </citation>
    <scope>NUCLEOTIDE SEQUENCE [LARGE SCALE GENOMIC DNA]</scope>
    <source>
        <strain evidence="2 3">DS2154</strain>
    </source>
</reference>
<evidence type="ECO:0000313" key="3">
    <source>
        <dbReference type="Proteomes" id="UP001262754"/>
    </source>
</evidence>
<keyword evidence="1" id="KW-0812">Transmembrane</keyword>
<evidence type="ECO:0000313" key="2">
    <source>
        <dbReference type="EMBL" id="MDR6530632.1"/>
    </source>
</evidence>
<proteinExistence type="predicted"/>
<keyword evidence="1" id="KW-1133">Transmembrane helix</keyword>
<evidence type="ECO:0000256" key="1">
    <source>
        <dbReference type="SAM" id="Phobius"/>
    </source>
</evidence>
<keyword evidence="1" id="KW-0472">Membrane</keyword>
<organism evidence="2 3">
    <name type="scientific">Caulobacter rhizosphaerae</name>
    <dbReference type="NCBI Taxonomy" id="2010972"/>
    <lineage>
        <taxon>Bacteria</taxon>
        <taxon>Pseudomonadati</taxon>
        <taxon>Pseudomonadota</taxon>
        <taxon>Alphaproteobacteria</taxon>
        <taxon>Caulobacterales</taxon>
        <taxon>Caulobacteraceae</taxon>
        <taxon>Caulobacter</taxon>
    </lineage>
</organism>
<name>A0ABU1MX55_9CAUL</name>
<dbReference type="EMBL" id="JAVDRL010000003">
    <property type="protein sequence ID" value="MDR6530632.1"/>
    <property type="molecule type" value="Genomic_DNA"/>
</dbReference>